<dbReference type="InterPro" id="IPR011990">
    <property type="entry name" value="TPR-like_helical_dom_sf"/>
</dbReference>
<dbReference type="EMBL" id="MCGO01000055">
    <property type="protein sequence ID" value="ORY36506.1"/>
    <property type="molecule type" value="Genomic_DNA"/>
</dbReference>
<reference evidence="1 2" key="1">
    <citation type="submission" date="2016-07" db="EMBL/GenBank/DDBJ databases">
        <title>Pervasive Adenine N6-methylation of Active Genes in Fungi.</title>
        <authorList>
            <consortium name="DOE Joint Genome Institute"/>
            <person name="Mondo S.J."/>
            <person name="Dannebaum R.O."/>
            <person name="Kuo R.C."/>
            <person name="Labutti K."/>
            <person name="Haridas S."/>
            <person name="Kuo A."/>
            <person name="Salamov A."/>
            <person name="Ahrendt S.R."/>
            <person name="Lipzen A."/>
            <person name="Sullivan W."/>
            <person name="Andreopoulos W.B."/>
            <person name="Clum A."/>
            <person name="Lindquist E."/>
            <person name="Daum C."/>
            <person name="Ramamoorthy G.K."/>
            <person name="Gryganskyi A."/>
            <person name="Culley D."/>
            <person name="Magnuson J.K."/>
            <person name="James T.Y."/>
            <person name="O'Malley M.A."/>
            <person name="Stajich J.E."/>
            <person name="Spatafora J.W."/>
            <person name="Visel A."/>
            <person name="Grigoriev I.V."/>
        </authorList>
    </citation>
    <scope>NUCLEOTIDE SEQUENCE [LARGE SCALE GENOMIC DNA]</scope>
    <source>
        <strain evidence="1 2">JEL800</strain>
    </source>
</reference>
<dbReference type="Proteomes" id="UP000193642">
    <property type="component" value="Unassembled WGS sequence"/>
</dbReference>
<evidence type="ECO:0000313" key="2">
    <source>
        <dbReference type="Proteomes" id="UP000193642"/>
    </source>
</evidence>
<gene>
    <name evidence="1" type="ORF">BCR33DRAFT_683483</name>
</gene>
<dbReference type="SUPFAM" id="SSF48452">
    <property type="entry name" value="TPR-like"/>
    <property type="match status" value="1"/>
</dbReference>
<dbReference type="SMART" id="SM00028">
    <property type="entry name" value="TPR"/>
    <property type="match status" value="5"/>
</dbReference>
<sequence length="529" mass="60400">MTEASKKSLCEQWSQSPSKSSIIKNATWFVSHAWKDNFLDVIDALDSFFANQQNTTGVAPESQIIWFDLFSNSQHDTTLKEFSWWETTFRNAIKQIGNVILVLQPFENPYILTRVWCIYEVYSTNVTGASFNVAMTPAQSEKLVNTLRIDSSEYHRILARVSCKKAEATNIHDKTAIFELVSQSVGFVTLDRTVFGVFSKWIVSTLTQYMEKAERGSAEYFDWVYALGSFESLSGNYGVAEKLLREAYEGKKMCRKVDPDTLKSLNTLAKLYESTGRYSDAEPLLIECLNDCENTLGQSDRETLTAMNNLALLYKSQVRYDECEPLASKCYHLSLERYGEEDPDTIRNMKNLALLYYCQSRFSEAEQLNIKCLKLSEKILGPSHLETVMAKSDLGMLYMRKSRAKESEKLLFECLQARQAMLGYAHPMTTMSMHNWGMACYQQHRVDEAISTFKECLEIRRATLGQHHPSTLTTVGFLGRVCLDQGNMIEAEEYLTEKMVGCKETFGPGHPKTTDAVYSLAYLRIKQKR</sequence>
<comment type="caution">
    <text evidence="1">The sequence shown here is derived from an EMBL/GenBank/DDBJ whole genome shotgun (WGS) entry which is preliminary data.</text>
</comment>
<dbReference type="OrthoDB" id="10267514at2759"/>
<dbReference type="AlphaFoldDB" id="A0A1Y2BP37"/>
<dbReference type="PRINTS" id="PR00381">
    <property type="entry name" value="KINESINLIGHT"/>
</dbReference>
<dbReference type="Gene3D" id="1.25.40.10">
    <property type="entry name" value="Tetratricopeptide repeat domain"/>
    <property type="match status" value="2"/>
</dbReference>
<proteinExistence type="predicted"/>
<dbReference type="PANTHER" id="PTHR46082">
    <property type="entry name" value="ATP/GTP-BINDING PROTEIN-RELATED"/>
    <property type="match status" value="1"/>
</dbReference>
<name>A0A1Y2BP37_9FUNG</name>
<dbReference type="InterPro" id="IPR053137">
    <property type="entry name" value="NLR-like"/>
</dbReference>
<accession>A0A1Y2BP37</accession>
<dbReference type="InterPro" id="IPR019734">
    <property type="entry name" value="TPR_rpt"/>
</dbReference>
<evidence type="ECO:0000313" key="1">
    <source>
        <dbReference type="EMBL" id="ORY36506.1"/>
    </source>
</evidence>
<feature type="non-terminal residue" evidence="1">
    <location>
        <position position="529"/>
    </location>
</feature>
<protein>
    <submittedName>
        <fullName evidence="1">TPR-like protein</fullName>
    </submittedName>
</protein>
<dbReference type="Pfam" id="PF13374">
    <property type="entry name" value="TPR_10"/>
    <property type="match status" value="2"/>
</dbReference>
<dbReference type="Pfam" id="PF13424">
    <property type="entry name" value="TPR_12"/>
    <property type="match status" value="2"/>
</dbReference>
<dbReference type="STRING" id="329046.A0A1Y2BP37"/>
<keyword evidence="2" id="KW-1185">Reference proteome</keyword>
<organism evidence="1 2">
    <name type="scientific">Rhizoclosmatium globosum</name>
    <dbReference type="NCBI Taxonomy" id="329046"/>
    <lineage>
        <taxon>Eukaryota</taxon>
        <taxon>Fungi</taxon>
        <taxon>Fungi incertae sedis</taxon>
        <taxon>Chytridiomycota</taxon>
        <taxon>Chytridiomycota incertae sedis</taxon>
        <taxon>Chytridiomycetes</taxon>
        <taxon>Chytridiales</taxon>
        <taxon>Chytriomycetaceae</taxon>
        <taxon>Rhizoclosmatium</taxon>
    </lineage>
</organism>
<dbReference type="PANTHER" id="PTHR46082:SF6">
    <property type="entry name" value="AAA+ ATPASE DOMAIN-CONTAINING PROTEIN-RELATED"/>
    <property type="match status" value="1"/>
</dbReference>